<dbReference type="GO" id="GO:0055085">
    <property type="term" value="P:transmembrane transport"/>
    <property type="evidence" value="ECO:0007669"/>
    <property type="project" value="InterPro"/>
</dbReference>
<dbReference type="InterPro" id="IPR038404">
    <property type="entry name" value="TRAP_DctP_sf"/>
</dbReference>
<dbReference type="PANTHER" id="PTHR33376">
    <property type="match status" value="1"/>
</dbReference>
<dbReference type="GO" id="GO:0046872">
    <property type="term" value="F:metal ion binding"/>
    <property type="evidence" value="ECO:0007669"/>
    <property type="project" value="UniProtKB-KW"/>
</dbReference>
<dbReference type="InterPro" id="IPR018389">
    <property type="entry name" value="DctP_fam"/>
</dbReference>
<dbReference type="GO" id="GO:0031317">
    <property type="term" value="C:tripartite ATP-independent periplasmic transporter complex"/>
    <property type="evidence" value="ECO:0007669"/>
    <property type="project" value="InterPro"/>
</dbReference>
<evidence type="ECO:0000256" key="4">
    <source>
        <dbReference type="SAM" id="SignalP"/>
    </source>
</evidence>
<keyword evidence="3" id="KW-0479">Metal-binding</keyword>
<dbReference type="RefSeq" id="WP_169623507.1">
    <property type="nucleotide sequence ID" value="NZ_JABBNT010000001.1"/>
</dbReference>
<dbReference type="Gene3D" id="3.40.190.170">
    <property type="entry name" value="Bacterial extracellular solute-binding protein, family 7"/>
    <property type="match status" value="1"/>
</dbReference>
<comment type="caution">
    <text evidence="5">The sequence shown here is derived from an EMBL/GenBank/DDBJ whole genome shotgun (WGS) entry which is preliminary data.</text>
</comment>
<evidence type="ECO:0000256" key="3">
    <source>
        <dbReference type="PIRSR" id="PIRSR039026-2"/>
    </source>
</evidence>
<protein>
    <submittedName>
        <fullName evidence="5">TRAP transporter substrate-binding protein</fullName>
    </submittedName>
</protein>
<feature type="binding site" evidence="3">
    <location>
        <position position="216"/>
    </location>
    <ligand>
        <name>substrate</name>
    </ligand>
</feature>
<gene>
    <name evidence="5" type="ORF">HH303_01900</name>
</gene>
<dbReference type="PROSITE" id="PS51318">
    <property type="entry name" value="TAT"/>
    <property type="match status" value="1"/>
</dbReference>
<keyword evidence="1 4" id="KW-0732">Signal</keyword>
<name>A0A7Y0DX36_9PROT</name>
<organism evidence="5 6">
    <name type="scientific">Pacificispira spongiicola</name>
    <dbReference type="NCBI Taxonomy" id="2729598"/>
    <lineage>
        <taxon>Bacteria</taxon>
        <taxon>Pseudomonadati</taxon>
        <taxon>Pseudomonadota</taxon>
        <taxon>Alphaproteobacteria</taxon>
        <taxon>Rhodospirillales</taxon>
        <taxon>Rhodospirillaceae</taxon>
        <taxon>Pacificispira</taxon>
    </lineage>
</organism>
<feature type="binding site" evidence="2">
    <location>
        <position position="179"/>
    </location>
    <ligand>
        <name>substrate</name>
    </ligand>
</feature>
<evidence type="ECO:0000256" key="1">
    <source>
        <dbReference type="ARBA" id="ARBA00022729"/>
    </source>
</evidence>
<sequence>MMTKQTTRRGLIAGAAAGLAASAVATPAIADGNRKWRMLTSWPKGSPGPGQSADRLAKRITDASDGRISIKVYGAGEVVSGFEVFDAVAGGTAEMAHTAAAYWTGKTAAAAFFTTVPFGLTSREHMAWIYHGGGQALWDKLYEPFGIKPFMAGNTGMQMGGWFKQPIRSLDDFKGLKIRIIGFGGDIYRRLGATTVAMPASDIFTNLASGAIDAAEFLGPWSDEAFGFYKVAPYYVWPGFNKPNGTGECLIRRDLFEELPVDLQTVVQDACIAEHAYALAEADWKNADALERLVSERGVTLMPLPDDLIAAARTEARLVLDAALAEAPLGKEIEDSYAEAQRKAKGWGAVGAAAYQSIRDA</sequence>
<dbReference type="AlphaFoldDB" id="A0A7Y0DX36"/>
<feature type="binding site" evidence="3">
    <location>
        <position position="217"/>
    </location>
    <ligand>
        <name>Na(+)</name>
        <dbReference type="ChEBI" id="CHEBI:29101"/>
    </ligand>
</feature>
<feature type="chain" id="PRO_5031323265" evidence="4">
    <location>
        <begin position="31"/>
        <end position="361"/>
    </location>
</feature>
<dbReference type="PIRSF" id="PIRSF039026">
    <property type="entry name" value="SiaP"/>
    <property type="match status" value="1"/>
</dbReference>
<evidence type="ECO:0000313" key="5">
    <source>
        <dbReference type="EMBL" id="NMM43212.1"/>
    </source>
</evidence>
<dbReference type="InterPro" id="IPR026289">
    <property type="entry name" value="SBP_TakP-like"/>
</dbReference>
<dbReference type="CDD" id="cd13604">
    <property type="entry name" value="PBP2_TRAP_ketoacid_lactate_like"/>
    <property type="match status" value="1"/>
</dbReference>
<dbReference type="InterPro" id="IPR006311">
    <property type="entry name" value="TAT_signal"/>
</dbReference>
<dbReference type="Proteomes" id="UP000539372">
    <property type="component" value="Unassembled WGS sequence"/>
</dbReference>
<evidence type="ECO:0000313" key="6">
    <source>
        <dbReference type="Proteomes" id="UP000539372"/>
    </source>
</evidence>
<dbReference type="NCBIfam" id="NF037995">
    <property type="entry name" value="TRAP_S1"/>
    <property type="match status" value="1"/>
</dbReference>
<dbReference type="PANTHER" id="PTHR33376:SF5">
    <property type="entry name" value="EXTRACYTOPLASMIC SOLUTE RECEPTOR PROTEIN"/>
    <property type="match status" value="1"/>
</dbReference>
<feature type="binding site" evidence="2">
    <location>
        <position position="158"/>
    </location>
    <ligand>
        <name>substrate</name>
    </ligand>
</feature>
<keyword evidence="6" id="KW-1185">Reference proteome</keyword>
<evidence type="ECO:0000256" key="2">
    <source>
        <dbReference type="PIRSR" id="PIRSR039026-1"/>
    </source>
</evidence>
<reference evidence="5 6" key="1">
    <citation type="submission" date="2020-04" db="EMBL/GenBank/DDBJ databases">
        <title>Rhodospirillaceae bacterium KN72 isolated from deep sea.</title>
        <authorList>
            <person name="Zhang D.-C."/>
        </authorList>
    </citation>
    <scope>NUCLEOTIDE SEQUENCE [LARGE SCALE GENOMIC DNA]</scope>
    <source>
        <strain evidence="5 6">KN72</strain>
    </source>
</reference>
<feature type="signal peptide" evidence="4">
    <location>
        <begin position="1"/>
        <end position="30"/>
    </location>
</feature>
<dbReference type="Gene3D" id="3.40.190.10">
    <property type="entry name" value="Periplasmic binding protein-like II"/>
    <property type="match status" value="1"/>
</dbReference>
<dbReference type="EMBL" id="JABBNT010000001">
    <property type="protein sequence ID" value="NMM43212.1"/>
    <property type="molecule type" value="Genomic_DNA"/>
</dbReference>
<accession>A0A7Y0DX36</accession>
<dbReference type="Pfam" id="PF03480">
    <property type="entry name" value="DctP"/>
    <property type="match status" value="1"/>
</dbReference>
<proteinExistence type="predicted"/>